<dbReference type="SUPFAM" id="SSF53335">
    <property type="entry name" value="S-adenosyl-L-methionine-dependent methyltransferases"/>
    <property type="match status" value="1"/>
</dbReference>
<evidence type="ECO:0000313" key="2">
    <source>
        <dbReference type="EMBL" id="OGH68560.1"/>
    </source>
</evidence>
<dbReference type="CDD" id="cd02440">
    <property type="entry name" value="AdoMet_MTases"/>
    <property type="match status" value="1"/>
</dbReference>
<evidence type="ECO:0000313" key="3">
    <source>
        <dbReference type="Proteomes" id="UP000176282"/>
    </source>
</evidence>
<accession>A0A1F6MAG8</accession>
<dbReference type="InterPro" id="IPR029063">
    <property type="entry name" value="SAM-dependent_MTases_sf"/>
</dbReference>
<gene>
    <name evidence="2" type="ORF">A3J66_03125</name>
</gene>
<proteinExistence type="predicted"/>
<dbReference type="STRING" id="1798680.A3J66_03125"/>
<dbReference type="InterPro" id="IPR013216">
    <property type="entry name" value="Methyltransf_11"/>
</dbReference>
<dbReference type="Pfam" id="PF08241">
    <property type="entry name" value="Methyltransf_11"/>
    <property type="match status" value="1"/>
</dbReference>
<dbReference type="AlphaFoldDB" id="A0A1F6MAG8"/>
<organism evidence="2 3">
    <name type="scientific">Candidatus Magasanikbacteria bacterium RIFCSPHIGHO2_02_FULL_47_14</name>
    <dbReference type="NCBI Taxonomy" id="1798680"/>
    <lineage>
        <taxon>Bacteria</taxon>
        <taxon>Candidatus Magasanikiibacteriota</taxon>
    </lineage>
</organism>
<reference evidence="2 3" key="1">
    <citation type="journal article" date="2016" name="Nat. Commun.">
        <title>Thousands of microbial genomes shed light on interconnected biogeochemical processes in an aquifer system.</title>
        <authorList>
            <person name="Anantharaman K."/>
            <person name="Brown C.T."/>
            <person name="Hug L.A."/>
            <person name="Sharon I."/>
            <person name="Castelle C.J."/>
            <person name="Probst A.J."/>
            <person name="Thomas B.C."/>
            <person name="Singh A."/>
            <person name="Wilkins M.J."/>
            <person name="Karaoz U."/>
            <person name="Brodie E.L."/>
            <person name="Williams K.H."/>
            <person name="Hubbard S.S."/>
            <person name="Banfield J.F."/>
        </authorList>
    </citation>
    <scope>NUCLEOTIDE SEQUENCE [LARGE SCALE GENOMIC DNA]</scope>
</reference>
<comment type="caution">
    <text evidence="2">The sequence shown here is derived from an EMBL/GenBank/DDBJ whole genome shotgun (WGS) entry which is preliminary data.</text>
</comment>
<dbReference type="GO" id="GO:0008757">
    <property type="term" value="F:S-adenosylmethionine-dependent methyltransferase activity"/>
    <property type="evidence" value="ECO:0007669"/>
    <property type="project" value="InterPro"/>
</dbReference>
<dbReference type="Gene3D" id="3.40.50.150">
    <property type="entry name" value="Vaccinia Virus protein VP39"/>
    <property type="match status" value="1"/>
</dbReference>
<dbReference type="EMBL" id="MFQB01000012">
    <property type="protein sequence ID" value="OGH68560.1"/>
    <property type="molecule type" value="Genomic_DNA"/>
</dbReference>
<sequence length="313" mass="36865">MSDFQIKNFGDHRVLYIGEKQYTTVYSQKVIEKIIERKGVGRAPQYLTHRDERSRFLFPLFRYCAKEGLRDLRVLEVGCSSGHITEYLNQQPVVGEIYTYDVDPLFVEITRIKKEELRLEKVVSVDCFSNEQTRSLPYPDGFFDIIIVLAVVEHLPFENRYLYVDSYYKKLKKGGLIGFFDTPNRYFPIETHSIGLPFVHWLPPQIAYTYARLFRKAKGSFTSFTRTGNGWKNATYYECTPRTCMMDVEDISEDVGYGYHFFINDLRTVKAKITKPFFVMMRFLSQIMRVPTSFFLPSLELVFRKKHDYETGE</sequence>
<feature type="domain" description="Methyltransferase type 11" evidence="1">
    <location>
        <begin position="75"/>
        <end position="177"/>
    </location>
</feature>
<protein>
    <recommendedName>
        <fullName evidence="1">Methyltransferase type 11 domain-containing protein</fullName>
    </recommendedName>
</protein>
<evidence type="ECO:0000259" key="1">
    <source>
        <dbReference type="Pfam" id="PF08241"/>
    </source>
</evidence>
<dbReference type="Proteomes" id="UP000176282">
    <property type="component" value="Unassembled WGS sequence"/>
</dbReference>
<name>A0A1F6MAG8_9BACT</name>